<dbReference type="OrthoDB" id="869215at2"/>
<dbReference type="PANTHER" id="PTHR46708:SF2">
    <property type="entry name" value="FIBRONECTIN TYPE-III DOMAIN-CONTAINING PROTEIN"/>
    <property type="match status" value="1"/>
</dbReference>
<proteinExistence type="predicted"/>
<dbReference type="InterPro" id="IPR056600">
    <property type="entry name" value="GBD_T9SS_assoc"/>
</dbReference>
<dbReference type="Pfam" id="PF23759">
    <property type="entry name" value="GBD_T9SS_assoc"/>
    <property type="match status" value="2"/>
</dbReference>
<reference evidence="3 4" key="1">
    <citation type="submission" date="2016-10" db="EMBL/GenBank/DDBJ databases">
        <authorList>
            <person name="de Groot N.N."/>
        </authorList>
    </citation>
    <scope>NUCLEOTIDE SEQUENCE [LARGE SCALE GENOMIC DNA]</scope>
    <source>
        <strain evidence="3 4">DSM 6793</strain>
    </source>
</reference>
<feature type="domain" description="Fibronectin type-III" evidence="2">
    <location>
        <begin position="1186"/>
        <end position="1283"/>
    </location>
</feature>
<dbReference type="PANTHER" id="PTHR46708">
    <property type="entry name" value="TENASCIN"/>
    <property type="match status" value="1"/>
</dbReference>
<dbReference type="CDD" id="cd00063">
    <property type="entry name" value="FN3"/>
    <property type="match status" value="2"/>
</dbReference>
<dbReference type="SMART" id="SM00060">
    <property type="entry name" value="FN3"/>
    <property type="match status" value="7"/>
</dbReference>
<dbReference type="Gene3D" id="2.60.120.380">
    <property type="match status" value="3"/>
</dbReference>
<sequence>MNYLYKPQKWLTRALGVVAVLASVVLSPTRTWGQVSGYSFAASAGTFTPISGGTNVTTSTSAADFLGDFKTSTSIPIGFTFTFNGVNYTNVIAASDGFVSFNTSATTTSTNNLATTTGRRPLLAPLWDDLDGASGTGSAKYITTGTAGSQVFTIEYLNWQWNYNATGSTISFQVKLYEGTNKIEFIYQQESGAVSSGTASIGIAGATTGSGTYLSLNGSGTAPTVSSTVETANISAKPATGQIYAFTPPSCVAPASVAMSAVAVTTATATWPAASPAPSNGYKWEVRTSGAAGSGVTGLVSSGTTAAGVLTTNLTGLTPGSAHYFYVSSDCGGSGTSVWTASSSFTPSCNLPTSLAVSSITTSSASLAWTASTSNPTGGYEWEIVPSTLSAGTGNDVTHGMTSAGVVTASASGLAANTSYKLWVRSYCGSGIYSNWASSSTFTTLCNPENAPTVLQTFDTYPASCWTSATGTLAASSTLSGTSTAWVSGDFANVAGNKGFRINLYGTKNDWVLSQKVNLGATPGVYRLKYKIAVTSYLGTTAQSTLGTHKVDLVISTDGGTTWSNANILKTYTGAGSYSNTGQTETVALSSYSGLVRFAFVATTSSTSPDIDFHVDDFVVETAPSCIEPTALTVSSFTNNSASLSWTASTSAPTGGYEWEVRTSGAGGSGSTGLAASGTTAAGVVTASASGLTATTTYTVYVRANCGAGSYSAWVASSSTFTTLCNPENAPTAVQTFDTYPPSCWASAKGTLAASSTLSGTSTAWASGNFANVAGNKGFKINLYDTKNDWVLSQNINLGATPGVYRLKYKIAVTSYAGTTAQSTLGTHKVDLVISTDGGTTWSNANILKTYTGAGSYSNTGQTETVALSSYSGLVRFAFVATTSSTSPDIDFHVDDFVVETAPSCVEPTALTVSSFTNNSASLSWTASPSNPTGGYEWEVRTSGAGGSGATGLAASGTTAAGVVTASVSGLTATTTYTVYVRANCGTGSYSAWVASSSTFTTLCNPENAPTAVQTFDTYPPSCWASAKGTLAASSTLSGTSTAWASSDFANVAGNKGFKINLYGNKNDWVLSQYLNLGATPGAYRLKYKIAVTNYAGTTVQSTLGTHKVDLVISTDGGTTWSNANILKTYTGAGSYSNTGQTETVALSSYSGLVRFAFVATTSSTSLDIDFHVDDFVVETTPSCVEPVSLIVPSFTSGTASLSWTASTSAPTGGYEWEVRTSGAAGSGSTGLAASGTTAAGVVAASVTGLLPTTTYTAYVRANCGVSGTSTWVASIPFTTPCVSLNLPYTQDFESATVPAMPNCTSVFNAGNTSGNNWVTASAPGNGFNSKTLQYSYDIDYDANTWFFTEGLNLEAGKTYKVSYRYGCYSASYPEKLKVSYGTVASVAGMTTTLADYPNVVNITPNIDAQTFVAPSTGVYYVGFNAYSIADQYYLYVDDIAVVEVPAIDMSANALVSPIATGCYTSAETVTVKIKNEGTSVINFATNNVTVAVAVTNPSGSVTTIAPVVLSSGTLVAGATQDVVVSTTYDMTAAGTYTFNATTVMSGDGASANNAIAATTRTVEVAQAYPYQQDFEGNFDGWGVVGVQGYVAVSVNTPCLPNSAITGQAYSSGSNFQLIAPKMGNLVANSAVRFKYAMTSGFTCSSLSIGSNTIVVEASFDCGVTYIPIYTINNSNHVTSSSFVTKSVRFADVPAVVSAGYVGKAAKVRFRSVWSSGSPTLWVDDFEIYSDFPTDVKATTITAPALGLTAAAGQTVTVTVLNAGSGTLDFSVTPLTVNAAVTLPNSTVVNLTPVVISTGTLASNATLNVNVSTSFDMSVTGTYVFNASTTIDGDANTSNDAMPPVSVNAYAPFKYDIAIDSTDFTSILPSGTAISGWLNSNGGGSTVSDDAWSGAVDLTSFNFKYQGVKVNAFRVHTNGFLTFNPDLILGSNYTSPTSSTEGLGYIDAYFNKRIAPFWANLVLAGNTGNAAYLASTSSPIKYQISGAPGSRVLTVEWSGMERSSNAGTSLNYQVKLYEATGKLEFVYGSMKGFDGSNNTSWAYATGLSGSLSGNVIAQTSANITSFGATPTSLQWVPKCNSRISFTPNTSAVLPTATLAAPSYDNPTTAKTVAVSSGVSVDYCTVYRTAASTATNPTYTGTNSSTVSANDVWFKFTSTVAANTKVSVLGGYNFNGVIQLDTLLGNGTFKQIGYINSAGAGGTDTLRVNNLPAGTYYVRVYDIGTTSSGVFNLSVYAVVPPPANDNCAGAVALTVAGSTWTPIASGNTANATQSSSGCSGTADDDVWYTFTKTGTNPVLVQVTGGTGFNPVLQVYTGACGALVSAQCVNNTSTGGTEVTTPITAAGTYYVRVYHSANGGTPTTGFNIGVYSPVPNCATLTAPTAGATTIVPANSNALSWTASAGTIAPTSYDIQISTSASFTSYVVNANVVTSPTIYTIPAATLAENTTYYWRVTAKNANGGAVSCETRSFTTTGTVPSAATSLVPANGAINIATSQVLSWSAGSGFPSGYDVYFSTSQTAVTSMSAGALVVNNSLVNTFTPTLANSTTYYWRVVPRNANGPATTTVVYSFTTVAPAPVNDNCSAATTLTVNAAAISGTTVGSSASAAGAGCAGTADDDVWYKFVATSAMTHRVTVTGTGSFDPVVSVLGGSACGSLGSLQCANATTAAGEEVIELNGLTAGATYYVLVYSNGSTIANQGTFTTRVDAITCEAPALTAILGATATKLTWDAGSYNAIEVQWKTASTSVWYGANPTGTAVAYRIINLVPNTSYTARIRVRCAAGQVLTAWKTVNFTTLLTPTCSPISPVIVTPGGTGARFDWSSYTTNTYI</sequence>
<evidence type="ECO:0000313" key="3">
    <source>
        <dbReference type="EMBL" id="SFC55749.1"/>
    </source>
</evidence>
<feature type="domain" description="Fibronectin type-III" evidence="2">
    <location>
        <begin position="253"/>
        <end position="350"/>
    </location>
</feature>
<dbReference type="InterPro" id="IPR050991">
    <property type="entry name" value="ECM_Regulatory_Proteins"/>
</dbReference>
<evidence type="ECO:0000313" key="4">
    <source>
        <dbReference type="Proteomes" id="UP000199514"/>
    </source>
</evidence>
<dbReference type="InterPro" id="IPR036116">
    <property type="entry name" value="FN3_sf"/>
</dbReference>
<keyword evidence="1" id="KW-0677">Repeat</keyword>
<dbReference type="RefSeq" id="WP_143083953.1">
    <property type="nucleotide sequence ID" value="NZ_FOLE01000006.1"/>
</dbReference>
<feature type="domain" description="Fibronectin type-III" evidence="2">
    <location>
        <begin position="351"/>
        <end position="447"/>
    </location>
</feature>
<dbReference type="Proteomes" id="UP000199514">
    <property type="component" value="Unassembled WGS sequence"/>
</dbReference>
<protein>
    <submittedName>
        <fullName evidence="3">Fibronectin type III domain-containing protein</fullName>
    </submittedName>
</protein>
<dbReference type="EMBL" id="FOLE01000006">
    <property type="protein sequence ID" value="SFC55749.1"/>
    <property type="molecule type" value="Genomic_DNA"/>
</dbReference>
<feature type="domain" description="Fibronectin type-III" evidence="2">
    <location>
        <begin position="907"/>
        <end position="1005"/>
    </location>
</feature>
<dbReference type="STRING" id="927664.SAMN05421780_106246"/>
<dbReference type="InterPro" id="IPR013783">
    <property type="entry name" value="Ig-like_fold"/>
</dbReference>
<feature type="domain" description="Fibronectin type-III" evidence="2">
    <location>
        <begin position="628"/>
        <end position="726"/>
    </location>
</feature>
<feature type="non-terminal residue" evidence="3">
    <location>
        <position position="2829"/>
    </location>
</feature>
<gene>
    <name evidence="3" type="ORF">SAMN05421780_106246</name>
</gene>
<dbReference type="PROSITE" id="PS50853">
    <property type="entry name" value="FN3"/>
    <property type="match status" value="6"/>
</dbReference>
<organism evidence="3 4">
    <name type="scientific">Flexibacter flexilis DSM 6793</name>
    <dbReference type="NCBI Taxonomy" id="927664"/>
    <lineage>
        <taxon>Bacteria</taxon>
        <taxon>Pseudomonadati</taxon>
        <taxon>Bacteroidota</taxon>
        <taxon>Cytophagia</taxon>
        <taxon>Cytophagales</taxon>
        <taxon>Flexibacteraceae</taxon>
        <taxon>Flexibacter</taxon>
    </lineage>
</organism>
<feature type="domain" description="Fibronectin type-III" evidence="2">
    <location>
        <begin position="2380"/>
        <end position="2478"/>
    </location>
</feature>
<dbReference type="InterPro" id="IPR003961">
    <property type="entry name" value="FN3_dom"/>
</dbReference>
<evidence type="ECO:0000256" key="1">
    <source>
        <dbReference type="ARBA" id="ARBA00022737"/>
    </source>
</evidence>
<evidence type="ECO:0000259" key="2">
    <source>
        <dbReference type="PROSITE" id="PS50853"/>
    </source>
</evidence>
<keyword evidence="4" id="KW-1185">Reference proteome</keyword>
<accession>A0A1I1K465</accession>
<dbReference type="Pfam" id="PF00041">
    <property type="entry name" value="fn3"/>
    <property type="match status" value="2"/>
</dbReference>
<name>A0A1I1K465_9BACT</name>
<dbReference type="SUPFAM" id="SSF49265">
    <property type="entry name" value="Fibronectin type III"/>
    <property type="match status" value="5"/>
</dbReference>
<dbReference type="Gene3D" id="2.60.120.200">
    <property type="match status" value="4"/>
</dbReference>
<dbReference type="Gene3D" id="2.60.40.10">
    <property type="entry name" value="Immunoglobulins"/>
    <property type="match status" value="8"/>
</dbReference>